<evidence type="ECO:0000256" key="1">
    <source>
        <dbReference type="SAM" id="Phobius"/>
    </source>
</evidence>
<dbReference type="InterPro" id="IPR004711">
    <property type="entry name" value="Benzoate_Transporter"/>
</dbReference>
<dbReference type="EMBL" id="CAFBSF010000011">
    <property type="protein sequence ID" value="CAB5239611.1"/>
    <property type="molecule type" value="Genomic_DNA"/>
</dbReference>
<gene>
    <name evidence="2" type="ORF">UFOPK3181_00276</name>
    <name evidence="3" type="ORF">UFOPK3520_00295</name>
</gene>
<feature type="transmembrane region" description="Helical" evidence="1">
    <location>
        <begin position="28"/>
        <end position="53"/>
    </location>
</feature>
<feature type="transmembrane region" description="Helical" evidence="1">
    <location>
        <begin position="65"/>
        <end position="86"/>
    </location>
</feature>
<evidence type="ECO:0000313" key="3">
    <source>
        <dbReference type="EMBL" id="CAB5239611.1"/>
    </source>
</evidence>
<feature type="transmembrane region" description="Helical" evidence="1">
    <location>
        <begin position="228"/>
        <end position="248"/>
    </location>
</feature>
<feature type="transmembrane region" description="Helical" evidence="1">
    <location>
        <begin position="143"/>
        <end position="163"/>
    </location>
</feature>
<sequence length="411" mass="43991">MVATIEEGTYNLAWHKAIFHNIKGIPQAFTWSALFSGMLIVFISTTGPIAILFQAANAGQLSDQYTASWLFAVFIGSGVFGLLLSLRYRMPIIGSWASTVTALLVTGLVDHPLPEVVAAYFLASIILLFIGMTGIFSRIMSIIPHAVIMAMLAGVLFSFGLRIFTSSKAEPLIGFGMILIYFLGRRLKWRAPVFGSLFVGVIVAILQSKLKVPRFEFQLVEPVWINPVFSPDLIFTLVIPIVLMVMTTQNATGISLIQSAGYKVPINNIVTLGGFLSILGAGFGGAGVNVSAMTAIIALGPEADPNPQTRYFAGISTALTYIFAGLFAGIFLSLYASFPPALTTVLAGLALLPVISASIAEAVLEPEYRDAAIVTFLISVSGISGWGVGAPFWGLLGGFLVHHFISFKKRA</sequence>
<evidence type="ECO:0000313" key="2">
    <source>
        <dbReference type="EMBL" id="CAB4822034.1"/>
    </source>
</evidence>
<reference evidence="3" key="1">
    <citation type="submission" date="2020-05" db="EMBL/GenBank/DDBJ databases">
        <authorList>
            <person name="Chiriac C."/>
            <person name="Salcher M."/>
            <person name="Ghai R."/>
            <person name="Kavagutti S V."/>
        </authorList>
    </citation>
    <scope>NUCLEOTIDE SEQUENCE</scope>
</reference>
<name>A0A6J7XSC1_9ZZZZ</name>
<organism evidence="3">
    <name type="scientific">freshwater metagenome</name>
    <dbReference type="NCBI Taxonomy" id="449393"/>
    <lineage>
        <taxon>unclassified sequences</taxon>
        <taxon>metagenomes</taxon>
        <taxon>ecological metagenomes</taxon>
    </lineage>
</organism>
<feature type="transmembrane region" description="Helical" evidence="1">
    <location>
        <begin position="341"/>
        <end position="360"/>
    </location>
</feature>
<dbReference type="PANTHER" id="PTHR30199">
    <property type="entry name" value="MFS FAMILY TRANSPORTER, PREDICTED SUBSTRATE BENZOATE"/>
    <property type="match status" value="1"/>
</dbReference>
<dbReference type="GO" id="GO:0005886">
    <property type="term" value="C:plasma membrane"/>
    <property type="evidence" value="ECO:0007669"/>
    <property type="project" value="TreeGrafter"/>
</dbReference>
<feature type="transmembrane region" description="Helical" evidence="1">
    <location>
        <begin position="269"/>
        <end position="299"/>
    </location>
</feature>
<dbReference type="Pfam" id="PF03594">
    <property type="entry name" value="BenE"/>
    <property type="match status" value="1"/>
</dbReference>
<keyword evidence="1" id="KW-1133">Transmembrane helix</keyword>
<feature type="transmembrane region" description="Helical" evidence="1">
    <location>
        <begin position="372"/>
        <end position="401"/>
    </location>
</feature>
<feature type="transmembrane region" description="Helical" evidence="1">
    <location>
        <begin position="191"/>
        <end position="208"/>
    </location>
</feature>
<dbReference type="NCBIfam" id="TIGR00843">
    <property type="entry name" value="benE"/>
    <property type="match status" value="1"/>
</dbReference>
<protein>
    <submittedName>
        <fullName evidence="3">Unannotated protein</fullName>
    </submittedName>
</protein>
<dbReference type="PANTHER" id="PTHR30199:SF0">
    <property type="entry name" value="INNER MEMBRANE PROTEIN YDCO"/>
    <property type="match status" value="1"/>
</dbReference>
<proteinExistence type="predicted"/>
<keyword evidence="1" id="KW-0472">Membrane</keyword>
<feature type="transmembrane region" description="Helical" evidence="1">
    <location>
        <begin position="117"/>
        <end position="136"/>
    </location>
</feature>
<dbReference type="AlphaFoldDB" id="A0A6J7XSC1"/>
<keyword evidence="1" id="KW-0812">Transmembrane</keyword>
<feature type="transmembrane region" description="Helical" evidence="1">
    <location>
        <begin position="93"/>
        <end position="111"/>
    </location>
</feature>
<feature type="transmembrane region" description="Helical" evidence="1">
    <location>
        <begin position="169"/>
        <end position="184"/>
    </location>
</feature>
<dbReference type="GO" id="GO:0042925">
    <property type="term" value="F:benzoate transmembrane transporter activity"/>
    <property type="evidence" value="ECO:0007669"/>
    <property type="project" value="InterPro"/>
</dbReference>
<feature type="transmembrane region" description="Helical" evidence="1">
    <location>
        <begin position="311"/>
        <end position="334"/>
    </location>
</feature>
<accession>A0A6J7XSC1</accession>
<dbReference type="EMBL" id="CAFABG010000010">
    <property type="protein sequence ID" value="CAB4822034.1"/>
    <property type="molecule type" value="Genomic_DNA"/>
</dbReference>